<evidence type="ECO:0000313" key="12">
    <source>
        <dbReference type="Proteomes" id="UP000009061"/>
    </source>
</evidence>
<dbReference type="PANTHER" id="PTHR11669">
    <property type="entry name" value="REPLICATION FACTOR C / DNA POLYMERASE III GAMMA-TAU SUBUNIT"/>
    <property type="match status" value="1"/>
</dbReference>
<reference evidence="11 12" key="1">
    <citation type="journal article" date="2012" name="MBio">
        <title>Insight into the transmission biology and species-specific functional capabilities of tsetse (Diptera: glossinidae) obligate symbiont wigglesworthia.</title>
        <authorList>
            <person name="Rio R.V."/>
            <person name="Symula R.E."/>
            <person name="Wang J."/>
            <person name="Lohs C."/>
            <person name="Wu Y.N."/>
            <person name="Snyder A.K."/>
            <person name="Bjornson R.D."/>
            <person name="Oshima K."/>
            <person name="Biehl B.S."/>
            <person name="Perna N.T."/>
            <person name="Hattori M."/>
            <person name="Aksoy S."/>
        </authorList>
    </citation>
    <scope>NUCLEOTIDE SEQUENCE [LARGE SCALE GENOMIC DNA]</scope>
    <source>
        <strain evidence="11">WGM</strain>
    </source>
</reference>
<evidence type="ECO:0000259" key="10">
    <source>
        <dbReference type="Pfam" id="PF09115"/>
    </source>
</evidence>
<dbReference type="Proteomes" id="UP000009061">
    <property type="component" value="Chromosome"/>
</dbReference>
<keyword evidence="6" id="KW-0239">DNA-directed DNA polymerase</keyword>
<dbReference type="Gene3D" id="3.40.50.300">
    <property type="entry name" value="P-loop containing nucleotide triphosphate hydrolases"/>
    <property type="match status" value="1"/>
</dbReference>
<proteinExistence type="predicted"/>
<dbReference type="InterPro" id="IPR008921">
    <property type="entry name" value="DNA_pol3_clamp-load_cplx_C"/>
</dbReference>
<dbReference type="SUPFAM" id="SSF52540">
    <property type="entry name" value="P-loop containing nucleoside triphosphate hydrolases"/>
    <property type="match status" value="1"/>
</dbReference>
<sequence length="325" mass="38503">MLYPWLKIPYQEIISCLKFNTSCTVLLQSNSGCGIKKLYCAIIKQIFCKCKKDTIHYNFCLNCQLLSENRHPDLYDFSKYAILNKQIGIDIIREICEKIFYPPYYGDVKIILIQNLELLTNQAMHALLKTIEEPSKKTYFILGCKKINYILPTILSRSKIWNIFIKTSDSLQWLNDQGYTELKKTKIILNLCYGAPIFAKKMLSSNFWEIRKKMILILKKIFLKQASFFHLFESCQKIEIFFIFINSFIIDTIRYKSNIFLNIINIDCIKIVEYMSKICSICFLYQQWDFWLNFKKLNSEISGINKEIFLIKTILAWNNLIQDIK</sequence>
<dbReference type="GO" id="GO:0006261">
    <property type="term" value="P:DNA-templated DNA replication"/>
    <property type="evidence" value="ECO:0007669"/>
    <property type="project" value="TreeGrafter"/>
</dbReference>
<dbReference type="GO" id="GO:0009360">
    <property type="term" value="C:DNA polymerase III complex"/>
    <property type="evidence" value="ECO:0007669"/>
    <property type="project" value="InterPro"/>
</dbReference>
<evidence type="ECO:0000256" key="5">
    <source>
        <dbReference type="ARBA" id="ARBA00022705"/>
    </source>
</evidence>
<gene>
    <name evidence="11" type="ORF">WIGMOR_0101</name>
</gene>
<dbReference type="InterPro" id="IPR015199">
    <property type="entry name" value="DNA_pol_III_delta_C"/>
</dbReference>
<dbReference type="PANTHER" id="PTHR11669:SF8">
    <property type="entry name" value="DNA POLYMERASE III SUBUNIT DELTA"/>
    <property type="match status" value="1"/>
</dbReference>
<dbReference type="EMBL" id="CP003315">
    <property type="protein sequence ID" value="AFA40961.1"/>
    <property type="molecule type" value="Genomic_DNA"/>
</dbReference>
<dbReference type="GO" id="GO:0003677">
    <property type="term" value="F:DNA binding"/>
    <property type="evidence" value="ECO:0007669"/>
    <property type="project" value="InterPro"/>
</dbReference>
<dbReference type="Pfam" id="PF13177">
    <property type="entry name" value="DNA_pol3_delta2"/>
    <property type="match status" value="1"/>
</dbReference>
<dbReference type="Pfam" id="PF09115">
    <property type="entry name" value="DNApol3-delta_C"/>
    <property type="match status" value="1"/>
</dbReference>
<keyword evidence="3" id="KW-0808">Transferase</keyword>
<evidence type="ECO:0000256" key="3">
    <source>
        <dbReference type="ARBA" id="ARBA00022679"/>
    </source>
</evidence>
<organism evidence="11 12">
    <name type="scientific">Wigglesworthia glossinidia endosymbiont of Glossina morsitans morsitans</name>
    <name type="common">Yale colony</name>
    <dbReference type="NCBI Taxonomy" id="1142511"/>
    <lineage>
        <taxon>Bacteria</taxon>
        <taxon>Pseudomonadati</taxon>
        <taxon>Pseudomonadota</taxon>
        <taxon>Gammaproteobacteria</taxon>
        <taxon>Enterobacterales</taxon>
        <taxon>Erwiniaceae</taxon>
        <taxon>Wigglesworthia</taxon>
    </lineage>
</organism>
<evidence type="ECO:0000256" key="6">
    <source>
        <dbReference type="ARBA" id="ARBA00022932"/>
    </source>
</evidence>
<dbReference type="InterPro" id="IPR027417">
    <property type="entry name" value="P-loop_NTPase"/>
</dbReference>
<dbReference type="RefSeq" id="WP_014353900.1">
    <property type="nucleotide sequence ID" value="NC_016893.1"/>
</dbReference>
<evidence type="ECO:0000256" key="1">
    <source>
        <dbReference type="ARBA" id="ARBA00012417"/>
    </source>
</evidence>
<dbReference type="GO" id="GO:0003887">
    <property type="term" value="F:DNA-directed DNA polymerase activity"/>
    <property type="evidence" value="ECO:0007669"/>
    <property type="project" value="UniProtKB-KW"/>
</dbReference>
<protein>
    <recommendedName>
        <fullName evidence="2">DNA polymerase III subunit delta'</fullName>
        <ecNumber evidence="1">2.7.7.7</ecNumber>
    </recommendedName>
</protein>
<name>H6Q5Q6_WIGGL</name>
<accession>H6Q5Q6</accession>
<keyword evidence="4" id="KW-0548">Nucleotidyltransferase</keyword>
<dbReference type="STRING" id="1142511.WIGMOR_0101"/>
<comment type="catalytic activity">
    <reaction evidence="9">
        <text>DNA(n) + a 2'-deoxyribonucleoside 5'-triphosphate = DNA(n+1) + diphosphate</text>
        <dbReference type="Rhea" id="RHEA:22508"/>
        <dbReference type="Rhea" id="RHEA-COMP:17339"/>
        <dbReference type="Rhea" id="RHEA-COMP:17340"/>
        <dbReference type="ChEBI" id="CHEBI:33019"/>
        <dbReference type="ChEBI" id="CHEBI:61560"/>
        <dbReference type="ChEBI" id="CHEBI:173112"/>
        <dbReference type="EC" id="2.7.7.7"/>
    </reaction>
</comment>
<comment type="subunit">
    <text evidence="7">DNA polymerase III contains a core (composed of alpha, epsilon and theta chains) that associates with a tau subunit. This core dimerizes to form the POLIII' complex. PolIII' associates with the gamma complex (composed of gamma, delta, delta', psi and chi chains) and with the beta chain to form the complete DNA polymerase III complex.</text>
</comment>
<dbReference type="KEGG" id="wgl:WIGMOR_0101"/>
<comment type="function">
    <text evidence="8">DNA polymerase III is a complex, multichain enzyme responsible for most of the replicative synthesis in bacteria. This DNA polymerase also exhibits 3' to 5' exonuclease activity.</text>
</comment>
<evidence type="ECO:0000256" key="9">
    <source>
        <dbReference type="ARBA" id="ARBA00049244"/>
    </source>
</evidence>
<evidence type="ECO:0000256" key="8">
    <source>
        <dbReference type="ARBA" id="ARBA00037724"/>
    </source>
</evidence>
<keyword evidence="5" id="KW-0235">DNA replication</keyword>
<dbReference type="Gene3D" id="1.20.272.10">
    <property type="match status" value="1"/>
</dbReference>
<dbReference type="InterPro" id="IPR050238">
    <property type="entry name" value="DNA_Rep/Repair_Clamp_Loader"/>
</dbReference>
<feature type="domain" description="DNA polymerase III delta subunit C-terminal" evidence="10">
    <location>
        <begin position="206"/>
        <end position="318"/>
    </location>
</feature>
<evidence type="ECO:0000256" key="2">
    <source>
        <dbReference type="ARBA" id="ARBA00014363"/>
    </source>
</evidence>
<dbReference type="HOGENOM" id="CLU_006229_4_3_6"/>
<keyword evidence="12" id="KW-1185">Reference proteome</keyword>
<evidence type="ECO:0000256" key="4">
    <source>
        <dbReference type="ARBA" id="ARBA00022695"/>
    </source>
</evidence>
<dbReference type="eggNOG" id="COG0470">
    <property type="taxonomic scope" value="Bacteria"/>
</dbReference>
<dbReference type="OrthoDB" id="9811073at2"/>
<evidence type="ECO:0000256" key="7">
    <source>
        <dbReference type="ARBA" id="ARBA00026073"/>
    </source>
</evidence>
<evidence type="ECO:0000313" key="11">
    <source>
        <dbReference type="EMBL" id="AFA40961.1"/>
    </source>
</evidence>
<dbReference type="AlphaFoldDB" id="H6Q5Q6"/>
<dbReference type="EC" id="2.7.7.7" evidence="1"/>
<dbReference type="SUPFAM" id="SSF48019">
    <property type="entry name" value="post-AAA+ oligomerization domain-like"/>
    <property type="match status" value="1"/>
</dbReference>